<name>A0ABQ4XYJ5_9ASTR</name>
<dbReference type="PANTHER" id="PTHR11439">
    <property type="entry name" value="GAG-POL-RELATED RETROTRANSPOSON"/>
    <property type="match status" value="1"/>
</dbReference>
<feature type="compositionally biased region" description="Polar residues" evidence="1">
    <location>
        <begin position="43"/>
        <end position="75"/>
    </location>
</feature>
<feature type="compositionally biased region" description="Basic and acidic residues" evidence="1">
    <location>
        <begin position="23"/>
        <end position="42"/>
    </location>
</feature>
<reference evidence="3" key="1">
    <citation type="journal article" date="2022" name="Int. J. Mol. Sci.">
        <title>Draft Genome of Tanacetum Coccineum: Genomic Comparison of Closely Related Tanacetum-Family Plants.</title>
        <authorList>
            <person name="Yamashiro T."/>
            <person name="Shiraishi A."/>
            <person name="Nakayama K."/>
            <person name="Satake H."/>
        </authorList>
    </citation>
    <scope>NUCLEOTIDE SEQUENCE</scope>
</reference>
<gene>
    <name evidence="3" type="ORF">Tco_0703047</name>
</gene>
<reference evidence="3" key="2">
    <citation type="submission" date="2022-01" db="EMBL/GenBank/DDBJ databases">
        <authorList>
            <person name="Yamashiro T."/>
            <person name="Shiraishi A."/>
            <person name="Satake H."/>
            <person name="Nakayama K."/>
        </authorList>
    </citation>
    <scope>NUCLEOTIDE SEQUENCE</scope>
</reference>
<evidence type="ECO:0000256" key="1">
    <source>
        <dbReference type="SAM" id="MobiDB-lite"/>
    </source>
</evidence>
<dbReference type="InterPro" id="IPR013103">
    <property type="entry name" value="RVT_2"/>
</dbReference>
<dbReference type="PANTHER" id="PTHR11439:SF498">
    <property type="entry name" value="DNAK FAMILY PROTEIN"/>
    <property type="match status" value="1"/>
</dbReference>
<evidence type="ECO:0000313" key="4">
    <source>
        <dbReference type="Proteomes" id="UP001151760"/>
    </source>
</evidence>
<dbReference type="EMBL" id="BQNB010009918">
    <property type="protein sequence ID" value="GJS70206.1"/>
    <property type="molecule type" value="Genomic_DNA"/>
</dbReference>
<accession>A0ABQ4XYJ5</accession>
<feature type="region of interest" description="Disordered" evidence="1">
    <location>
        <begin position="202"/>
        <end position="237"/>
    </location>
</feature>
<feature type="region of interest" description="Disordered" evidence="1">
    <location>
        <begin position="1"/>
        <end position="75"/>
    </location>
</feature>
<dbReference type="Pfam" id="PF07727">
    <property type="entry name" value="RVT_2"/>
    <property type="match status" value="1"/>
</dbReference>
<dbReference type="SUPFAM" id="SSF56672">
    <property type="entry name" value="DNA/RNA polymerases"/>
    <property type="match status" value="1"/>
</dbReference>
<dbReference type="CDD" id="cd09272">
    <property type="entry name" value="RNase_HI_RT_Ty1"/>
    <property type="match status" value="1"/>
</dbReference>
<evidence type="ECO:0000313" key="3">
    <source>
        <dbReference type="EMBL" id="GJS70206.1"/>
    </source>
</evidence>
<feature type="compositionally biased region" description="Polar residues" evidence="1">
    <location>
        <begin position="12"/>
        <end position="22"/>
    </location>
</feature>
<organism evidence="3 4">
    <name type="scientific">Tanacetum coccineum</name>
    <dbReference type="NCBI Taxonomy" id="301880"/>
    <lineage>
        <taxon>Eukaryota</taxon>
        <taxon>Viridiplantae</taxon>
        <taxon>Streptophyta</taxon>
        <taxon>Embryophyta</taxon>
        <taxon>Tracheophyta</taxon>
        <taxon>Spermatophyta</taxon>
        <taxon>Magnoliopsida</taxon>
        <taxon>eudicotyledons</taxon>
        <taxon>Gunneridae</taxon>
        <taxon>Pentapetalae</taxon>
        <taxon>asterids</taxon>
        <taxon>campanulids</taxon>
        <taxon>Asterales</taxon>
        <taxon>Asteraceae</taxon>
        <taxon>Asteroideae</taxon>
        <taxon>Anthemideae</taxon>
        <taxon>Anthemidinae</taxon>
        <taxon>Tanacetum</taxon>
    </lineage>
</organism>
<dbReference type="Proteomes" id="UP001151760">
    <property type="component" value="Unassembled WGS sequence"/>
</dbReference>
<evidence type="ECO:0000259" key="2">
    <source>
        <dbReference type="Pfam" id="PF07727"/>
    </source>
</evidence>
<sequence>MIASSESRKSSKNMPRFSSNDMVHNHYLDEARKKTQERDRNSKTSVMPSARFQSTTDGSKPKPRSNNQTSRSFPVSKSIRVTITVVPKADHSKSSTSFSDSKYFFCSTCHKCVFNANHDACITKLLKEVNSRAKSQSHETSPVPEGQGMMTGEPATEARVNGGITITVLRLGEIDMSVKMRTTCTWTERPYEASLFPGIGFGNSNKPVEQKSHTQKPVEQKSHTQKPGRQIFTGHRFSPNKTSVVYEKTSPRSDLSALESNTYPKTFKEDIQDPRWCEAMDSELKALEDNDTWEVTDLPPNKRAIGCHWLFKTKLKSDGSEDKKKARSLLAVASMQGWDIVHMDVSNAFLHGDLFEEVYMKMPLGYVGKGEKVKNVKNDSPQVCKLKKSRYGLKQAPRQWFSKLFFALLSFGFKQSKADYSLFTKEEGESFIVVLVYVDDLMITGNNNALIQKFKSQLSSTFYMKDLVDLHYFLGLEVTKSEYGLFVSQKSYTLELLQEARVMTNKPYKLPMDPNLKLQAEMGTPLQDPEAIKHLLRYLLNAPGQGILLAHHSKVKLTAYCDSDWASCPMTRRSTTGYCILLGDSPISWKSKKQDLGLKDLHLITLHCDNQAAIHIAANPVFHARTKHIEVDCHYVRDQVKEGAIRPEYILTT</sequence>
<protein>
    <submittedName>
        <fullName evidence="3">Retrovirus-related pol polyprotein from transposon TNT 1-94</fullName>
    </submittedName>
</protein>
<feature type="region of interest" description="Disordered" evidence="1">
    <location>
        <begin position="132"/>
        <end position="154"/>
    </location>
</feature>
<feature type="compositionally biased region" description="Basic and acidic residues" evidence="1">
    <location>
        <begin position="208"/>
        <end position="222"/>
    </location>
</feature>
<comment type="caution">
    <text evidence="3">The sequence shown here is derived from an EMBL/GenBank/DDBJ whole genome shotgun (WGS) entry which is preliminary data.</text>
</comment>
<proteinExistence type="predicted"/>
<feature type="domain" description="Reverse transcriptase Ty1/copia-type" evidence="2">
    <location>
        <begin position="327"/>
        <end position="512"/>
    </location>
</feature>
<dbReference type="InterPro" id="IPR043502">
    <property type="entry name" value="DNA/RNA_pol_sf"/>
</dbReference>
<keyword evidence="4" id="KW-1185">Reference proteome</keyword>